<comment type="caution">
    <text evidence="3">The sequence shown here is derived from an EMBL/GenBank/DDBJ whole genome shotgun (WGS) entry which is preliminary data.</text>
</comment>
<feature type="compositionally biased region" description="Low complexity" evidence="1">
    <location>
        <begin position="10"/>
        <end position="21"/>
    </location>
</feature>
<feature type="transmembrane region" description="Helical" evidence="2">
    <location>
        <begin position="171"/>
        <end position="193"/>
    </location>
</feature>
<protein>
    <submittedName>
        <fullName evidence="3">YjgN family protein</fullName>
    </submittedName>
</protein>
<evidence type="ECO:0000313" key="3">
    <source>
        <dbReference type="EMBL" id="MEK8030368.1"/>
    </source>
</evidence>
<dbReference type="EMBL" id="JBBUTG010000003">
    <property type="protein sequence ID" value="MEK8030368.1"/>
    <property type="molecule type" value="Genomic_DNA"/>
</dbReference>
<reference evidence="3 4" key="1">
    <citation type="submission" date="2024-04" db="EMBL/GenBank/DDBJ databases">
        <title>Novel species of the genus Ideonella isolated from streams.</title>
        <authorList>
            <person name="Lu H."/>
        </authorList>
    </citation>
    <scope>NUCLEOTIDE SEQUENCE [LARGE SCALE GENOMIC DNA]</scope>
    <source>
        <strain evidence="3 4">DXS29W</strain>
    </source>
</reference>
<evidence type="ECO:0000256" key="1">
    <source>
        <dbReference type="SAM" id="MobiDB-lite"/>
    </source>
</evidence>
<feature type="transmembrane region" description="Helical" evidence="2">
    <location>
        <begin position="256"/>
        <end position="289"/>
    </location>
</feature>
<feature type="transmembrane region" description="Helical" evidence="2">
    <location>
        <begin position="129"/>
        <end position="150"/>
    </location>
</feature>
<feature type="transmembrane region" description="Helical" evidence="2">
    <location>
        <begin position="213"/>
        <end position="235"/>
    </location>
</feature>
<feature type="transmembrane region" description="Helical" evidence="2">
    <location>
        <begin position="353"/>
        <end position="374"/>
    </location>
</feature>
<accession>A0ABU9BK71</accession>
<feature type="region of interest" description="Disordered" evidence="1">
    <location>
        <begin position="1"/>
        <end position="37"/>
    </location>
</feature>
<feature type="transmembrane region" description="Helical" evidence="2">
    <location>
        <begin position="56"/>
        <end position="74"/>
    </location>
</feature>
<feature type="transmembrane region" description="Helical" evidence="2">
    <location>
        <begin position="107"/>
        <end position="123"/>
    </location>
</feature>
<keyword evidence="4" id="KW-1185">Reference proteome</keyword>
<name>A0ABU9BK71_9BURK</name>
<organism evidence="3 4">
    <name type="scientific">Ideonella lacteola</name>
    <dbReference type="NCBI Taxonomy" id="2984193"/>
    <lineage>
        <taxon>Bacteria</taxon>
        <taxon>Pseudomonadati</taxon>
        <taxon>Pseudomonadota</taxon>
        <taxon>Betaproteobacteria</taxon>
        <taxon>Burkholderiales</taxon>
        <taxon>Sphaerotilaceae</taxon>
        <taxon>Ideonella</taxon>
    </lineage>
</organism>
<dbReference type="RefSeq" id="WP_341424737.1">
    <property type="nucleotide sequence ID" value="NZ_JBBUTG010000003.1"/>
</dbReference>
<dbReference type="Pfam" id="PF05987">
    <property type="entry name" value="DUF898"/>
    <property type="match status" value="1"/>
</dbReference>
<dbReference type="Proteomes" id="UP001371218">
    <property type="component" value="Unassembled WGS sequence"/>
</dbReference>
<evidence type="ECO:0000256" key="2">
    <source>
        <dbReference type="SAM" id="Phobius"/>
    </source>
</evidence>
<keyword evidence="2" id="KW-0472">Membrane</keyword>
<dbReference type="InterPro" id="IPR010295">
    <property type="entry name" value="DUF898"/>
</dbReference>
<keyword evidence="2" id="KW-0812">Transmembrane</keyword>
<proteinExistence type="predicted"/>
<gene>
    <name evidence="3" type="ORF">AACH06_05980</name>
</gene>
<sequence length="424" mass="45183">MHEPSHDDTSAAAHSAAASDPDFPDTQPDPGLSPEARGAATPQLLKVEFTGSGSEYFRIWIVNLLLTIVTLTLYRPFAKARRLAYFHGNTLVGGQPLGFHGDPWKMLRGYLLMLVFAGAYGAASQFSPIGAMVAIGFFIVLWPALWRASLQFRLANTSWRGLRTGFTGSLGGAYYALLPGVLPSLGFIAFALMMQPEKGDPASAAPVAPPNGAMAVLGLSMLAMLLLMPLSLAWVKRYQHDHYRYAGEQTRLDTSVGSFYLLALKIFGVSLAVGIVGAIAAALVLLVFGGIGAATGQTGQMMLVGGVIAGLIGYGTYFVFTMPYAQSRLQNLVWGHTRSASLRCRSDLKMLPLGMLTLTNLLLVICTLGLYWPFAAIATARMRLSAVSVELDGDLSQWQTTAATGQADATGDAAGDFFGIDMGL</sequence>
<evidence type="ECO:0000313" key="4">
    <source>
        <dbReference type="Proteomes" id="UP001371218"/>
    </source>
</evidence>
<feature type="transmembrane region" description="Helical" evidence="2">
    <location>
        <begin position="301"/>
        <end position="320"/>
    </location>
</feature>
<keyword evidence="2" id="KW-1133">Transmembrane helix</keyword>